<dbReference type="PANTHER" id="PTHR34047">
    <property type="entry name" value="NUCLEAR INTRON MATURASE 1, MITOCHONDRIAL-RELATED"/>
    <property type="match status" value="1"/>
</dbReference>
<evidence type="ECO:0000313" key="3">
    <source>
        <dbReference type="EMBL" id="AIQ63063.1"/>
    </source>
</evidence>
<dbReference type="NCBIfam" id="TIGR04416">
    <property type="entry name" value="group_II_RT_mat"/>
    <property type="match status" value="1"/>
</dbReference>
<dbReference type="CDD" id="cd01651">
    <property type="entry name" value="RT_G2_intron"/>
    <property type="match status" value="1"/>
</dbReference>
<dbReference type="InterPro" id="IPR000477">
    <property type="entry name" value="RT_dom"/>
</dbReference>
<dbReference type="Pfam" id="PF08388">
    <property type="entry name" value="GIIM"/>
    <property type="match status" value="1"/>
</dbReference>
<dbReference type="OrthoDB" id="9793236at2"/>
<feature type="domain" description="Reverse transcriptase" evidence="2">
    <location>
        <begin position="85"/>
        <end position="315"/>
    </location>
</feature>
<dbReference type="Pfam" id="PF00078">
    <property type="entry name" value="RVT_1"/>
    <property type="match status" value="1"/>
</dbReference>
<evidence type="ECO:0000313" key="7">
    <source>
        <dbReference type="Proteomes" id="UP000029507"/>
    </source>
</evidence>
<protein>
    <submittedName>
        <fullName evidence="6">DNA polymerase</fullName>
    </submittedName>
</protein>
<dbReference type="InterPro" id="IPR043128">
    <property type="entry name" value="Rev_trsase/Diguanyl_cyclase"/>
</dbReference>
<dbReference type="AlphaFoldDB" id="A0A089LYV8"/>
<gene>
    <name evidence="3" type="ORF">PSTEL_08085</name>
    <name evidence="4" type="ORF">PSTEL_18925</name>
    <name evidence="5" type="ORF">PSTEL_21790</name>
    <name evidence="6" type="ORF">PSTEL_26295</name>
</gene>
<dbReference type="InterPro" id="IPR051083">
    <property type="entry name" value="GrpII_Intron_Splice-Mob/Def"/>
</dbReference>
<dbReference type="EMBL" id="CP009286">
    <property type="protein sequence ID" value="AIQ63063.1"/>
    <property type="molecule type" value="Genomic_DNA"/>
</dbReference>
<dbReference type="KEGG" id="pste:PSTEL_08085"/>
<evidence type="ECO:0000313" key="5">
    <source>
        <dbReference type="EMBL" id="AIQ65360.1"/>
    </source>
</evidence>
<dbReference type="PANTHER" id="PTHR34047:SF8">
    <property type="entry name" value="PROTEIN YKFC"/>
    <property type="match status" value="1"/>
</dbReference>
<accession>A0A089LYV8</accession>
<evidence type="ECO:0000259" key="2">
    <source>
        <dbReference type="PROSITE" id="PS50878"/>
    </source>
</evidence>
<evidence type="ECO:0000313" key="6">
    <source>
        <dbReference type="EMBL" id="AIQ66102.1"/>
    </source>
</evidence>
<feature type="compositionally biased region" description="Basic and acidic residues" evidence="1">
    <location>
        <begin position="13"/>
        <end position="39"/>
    </location>
</feature>
<dbReference type="Proteomes" id="UP000029507">
    <property type="component" value="Chromosome"/>
</dbReference>
<name>A0A089LYV8_9BACL</name>
<dbReference type="SUPFAM" id="SSF56672">
    <property type="entry name" value="DNA/RNA polymerases"/>
    <property type="match status" value="1"/>
</dbReference>
<proteinExistence type="predicted"/>
<reference evidence="6 7" key="1">
    <citation type="submission" date="2014-08" db="EMBL/GenBank/DDBJ databases">
        <title>Comparative genomics of the Paenibacillus odorifer group.</title>
        <authorList>
            <person name="den Bakker H.C."/>
            <person name="Tsai Y.-C."/>
            <person name="Martin N."/>
            <person name="Korlach J."/>
            <person name="Wiedmann M."/>
        </authorList>
    </citation>
    <scope>NUCLEOTIDE SEQUENCE [LARGE SCALE GENOMIC DNA]</scope>
    <source>
        <strain evidence="6 7">DSM 14472</strain>
    </source>
</reference>
<dbReference type="KEGG" id="pste:PSTEL_21790"/>
<dbReference type="InterPro" id="IPR013597">
    <property type="entry name" value="Mat_intron_G2"/>
</dbReference>
<organism evidence="6 7">
    <name type="scientific">Paenibacillus stellifer</name>
    <dbReference type="NCBI Taxonomy" id="169760"/>
    <lineage>
        <taxon>Bacteria</taxon>
        <taxon>Bacillati</taxon>
        <taxon>Bacillota</taxon>
        <taxon>Bacilli</taxon>
        <taxon>Bacillales</taxon>
        <taxon>Paenibacillaceae</taxon>
        <taxon>Paenibacillus</taxon>
    </lineage>
</organism>
<dbReference type="EMBL" id="CP009286">
    <property type="protein sequence ID" value="AIQ64881.1"/>
    <property type="molecule type" value="Genomic_DNA"/>
</dbReference>
<evidence type="ECO:0000256" key="1">
    <source>
        <dbReference type="SAM" id="MobiDB-lite"/>
    </source>
</evidence>
<dbReference type="PROSITE" id="PS50878">
    <property type="entry name" value="RT_POL"/>
    <property type="match status" value="1"/>
</dbReference>
<dbReference type="InterPro" id="IPR030931">
    <property type="entry name" value="Group_II_RT_mat"/>
</dbReference>
<dbReference type="Gene3D" id="3.30.70.270">
    <property type="match status" value="1"/>
</dbReference>
<dbReference type="EMBL" id="CP009286">
    <property type="protein sequence ID" value="AIQ66102.1"/>
    <property type="molecule type" value="Genomic_DNA"/>
</dbReference>
<feature type="region of interest" description="Disordered" evidence="1">
    <location>
        <begin position="1"/>
        <end position="39"/>
    </location>
</feature>
<dbReference type="InterPro" id="IPR043502">
    <property type="entry name" value="DNA/RNA_pol_sf"/>
</dbReference>
<keyword evidence="7" id="KW-1185">Reference proteome</keyword>
<evidence type="ECO:0000313" key="4">
    <source>
        <dbReference type="EMBL" id="AIQ64881.1"/>
    </source>
</evidence>
<sequence length="466" mass="54179">MKAEYRKGCPQRDSVEHEEYAGVRSAGAREGKERDGANDLMERILDRDNLNRAYKQVKSNHGAPGIDGMTVEAALPWLRENRDELLQSIREGKYKPSPVRRKEIPKPDGSGVRKLGIPTVVDRVIQQAISQQLQPLFEPLFSDGSYGYRRGRSAQQAIRKVKTYAEQGYGQAVEIDLSKYFDTLNHELLLNLLRKQIEDKRVIDLIKKYLKSGVMENGVRRATEEGSPQGGPLSPLLSNVYLNEFDQEMESRGVRVIRYADDIVVLAKSKRAAMRLLESSRTYLEQKLKLQMNPQKSKVVSVVAQKHFKFLGYALGKNGNGVYIRTHPQSLAKAKRKLKELTNRRQGRSAREVMENVKVYIRGWLGHFYVADMKRILQNWNEWLRRRMRMYIWKQWKKPRTKVQNLRKLGIPEWQAYQWGNTRRGYWRIARSAVLNRSVTNERLVQAGYYDFPAQYERLRQLHSNG</sequence>
<dbReference type="KEGG" id="pste:PSTEL_18925"/>
<dbReference type="HOGENOM" id="CLU_013584_2_1_9"/>
<dbReference type="RefSeq" id="WP_038694523.1">
    <property type="nucleotide sequence ID" value="NZ_CP009286.1"/>
</dbReference>
<dbReference type="EMBL" id="CP009286">
    <property type="protein sequence ID" value="AIQ65360.1"/>
    <property type="molecule type" value="Genomic_DNA"/>
</dbReference>
<dbReference type="KEGG" id="pste:PSTEL_26295"/>